<dbReference type="CDD" id="cd14503">
    <property type="entry name" value="PTP-bact"/>
    <property type="match status" value="1"/>
</dbReference>
<dbReference type="Gene3D" id="3.90.190.10">
    <property type="entry name" value="Protein tyrosine phosphatase superfamily"/>
    <property type="match status" value="1"/>
</dbReference>
<feature type="domain" description="Beta-lactamase hydrolase-like protein phosphatase-like" evidence="1">
    <location>
        <begin position="53"/>
        <end position="161"/>
    </location>
</feature>
<evidence type="ECO:0000259" key="1">
    <source>
        <dbReference type="Pfam" id="PF04273"/>
    </source>
</evidence>
<dbReference type="InterPro" id="IPR029021">
    <property type="entry name" value="Prot-tyrosine_phosphatase-like"/>
</dbReference>
<dbReference type="GO" id="GO:0016787">
    <property type="term" value="F:hydrolase activity"/>
    <property type="evidence" value="ECO:0007669"/>
    <property type="project" value="InterPro"/>
</dbReference>
<reference evidence="2" key="1">
    <citation type="journal article" date="2015" name="Nature">
        <title>Complex archaea that bridge the gap between prokaryotes and eukaryotes.</title>
        <authorList>
            <person name="Spang A."/>
            <person name="Saw J.H."/>
            <person name="Jorgensen S.L."/>
            <person name="Zaremba-Niedzwiedzka K."/>
            <person name="Martijn J."/>
            <person name="Lind A.E."/>
            <person name="van Eijk R."/>
            <person name="Schleper C."/>
            <person name="Guy L."/>
            <person name="Ettema T.J."/>
        </authorList>
    </citation>
    <scope>NUCLEOTIDE SEQUENCE</scope>
</reference>
<dbReference type="Pfam" id="PF04273">
    <property type="entry name" value="BLH_phosphatase"/>
    <property type="match status" value="1"/>
</dbReference>
<protein>
    <recommendedName>
        <fullName evidence="1">Beta-lactamase hydrolase-like protein phosphatase-like domain-containing protein</fullName>
    </recommendedName>
</protein>
<sequence>PSVSLIRLRQIAQYGENSGQLPPMRSNCTLLRHMAARGGTGTTPQGRVEERMDIRQITLDYSVAPQIEAEDFPALREAGFTDVICNRPDDEIGPDQQSERMRVAATEAGLSFHFNPVTNGGLTRGNLTDQAGVLADATGPVLAYCRSGTRSTIVWALSQAGNLAADDMIGAAFRAGYDISGLRPQLESPQD</sequence>
<dbReference type="NCBIfam" id="TIGR01244">
    <property type="entry name" value="TIGR01244 family sulfur transferase"/>
    <property type="match status" value="1"/>
</dbReference>
<dbReference type="EMBL" id="LAZR01010717">
    <property type="protein sequence ID" value="KKM65477.1"/>
    <property type="molecule type" value="Genomic_DNA"/>
</dbReference>
<dbReference type="AlphaFoldDB" id="A0A0F9M8I3"/>
<gene>
    <name evidence="2" type="ORF">LCGC14_1490860</name>
</gene>
<dbReference type="InterPro" id="IPR005939">
    <property type="entry name" value="BLH_phosphatase-like"/>
</dbReference>
<name>A0A0F9M8I3_9ZZZZ</name>
<proteinExistence type="predicted"/>
<evidence type="ECO:0000313" key="2">
    <source>
        <dbReference type="EMBL" id="KKM65477.1"/>
    </source>
</evidence>
<organism evidence="2">
    <name type="scientific">marine sediment metagenome</name>
    <dbReference type="NCBI Taxonomy" id="412755"/>
    <lineage>
        <taxon>unclassified sequences</taxon>
        <taxon>metagenomes</taxon>
        <taxon>ecological metagenomes</taxon>
    </lineage>
</organism>
<feature type="non-terminal residue" evidence="2">
    <location>
        <position position="1"/>
    </location>
</feature>
<comment type="caution">
    <text evidence="2">The sequence shown here is derived from an EMBL/GenBank/DDBJ whole genome shotgun (WGS) entry which is preliminary data.</text>
</comment>
<accession>A0A0F9M8I3</accession>